<dbReference type="InterPro" id="IPR010130">
    <property type="entry name" value="T1SS_OMP_TolC"/>
</dbReference>
<dbReference type="SUPFAM" id="SSF56954">
    <property type="entry name" value="Outer membrane efflux proteins (OEP)"/>
    <property type="match status" value="1"/>
</dbReference>
<dbReference type="GO" id="GO:0009279">
    <property type="term" value="C:cell outer membrane"/>
    <property type="evidence" value="ECO:0007669"/>
    <property type="project" value="UniProtKB-SubCell"/>
</dbReference>
<dbReference type="GO" id="GO:0015562">
    <property type="term" value="F:efflux transmembrane transporter activity"/>
    <property type="evidence" value="ECO:0007669"/>
    <property type="project" value="InterPro"/>
</dbReference>
<dbReference type="GO" id="GO:1990281">
    <property type="term" value="C:efflux pump complex"/>
    <property type="evidence" value="ECO:0007669"/>
    <property type="project" value="TreeGrafter"/>
</dbReference>
<evidence type="ECO:0000256" key="6">
    <source>
        <dbReference type="ARBA" id="ARBA00023136"/>
    </source>
</evidence>
<evidence type="ECO:0000256" key="4">
    <source>
        <dbReference type="ARBA" id="ARBA00022452"/>
    </source>
</evidence>
<dbReference type="EMBL" id="UGYV01000001">
    <property type="protein sequence ID" value="SUI91486.1"/>
    <property type="molecule type" value="Genomic_DNA"/>
</dbReference>
<dbReference type="Proteomes" id="UP000255061">
    <property type="component" value="Unassembled WGS sequence"/>
</dbReference>
<feature type="signal peptide" evidence="9">
    <location>
        <begin position="1"/>
        <end position="29"/>
    </location>
</feature>
<evidence type="ECO:0000256" key="8">
    <source>
        <dbReference type="SAM" id="Coils"/>
    </source>
</evidence>
<evidence type="ECO:0000256" key="7">
    <source>
        <dbReference type="ARBA" id="ARBA00023237"/>
    </source>
</evidence>
<dbReference type="STRING" id="365591.SAMN05421840_1134"/>
<evidence type="ECO:0000256" key="1">
    <source>
        <dbReference type="ARBA" id="ARBA00004442"/>
    </source>
</evidence>
<dbReference type="InterPro" id="IPR003423">
    <property type="entry name" value="OMP_efflux"/>
</dbReference>
<dbReference type="GO" id="GO:0015288">
    <property type="term" value="F:porin activity"/>
    <property type="evidence" value="ECO:0007669"/>
    <property type="project" value="TreeGrafter"/>
</dbReference>
<reference evidence="10" key="1">
    <citation type="submission" date="2018-03" db="EMBL/GenBank/DDBJ databases">
        <authorList>
            <person name="Dailey F.E."/>
        </authorList>
    </citation>
    <scope>NUCLEOTIDE SEQUENCE</scope>
    <source>
        <strain evidence="10">CW7</strain>
    </source>
</reference>
<comment type="subcellular location">
    <subcellularLocation>
        <location evidence="1">Cell outer membrane</location>
    </subcellularLocation>
</comment>
<comment type="similarity">
    <text evidence="2">Belongs to the outer membrane factor (OMF) (TC 1.B.17) family.</text>
</comment>
<keyword evidence="7" id="KW-0998">Cell outer membrane</keyword>
<evidence type="ECO:0000313" key="10">
    <source>
        <dbReference type="EMBL" id="PTA48355.1"/>
    </source>
</evidence>
<evidence type="ECO:0000313" key="11">
    <source>
        <dbReference type="EMBL" id="SUI91486.1"/>
    </source>
</evidence>
<evidence type="ECO:0000256" key="5">
    <source>
        <dbReference type="ARBA" id="ARBA00022692"/>
    </source>
</evidence>
<dbReference type="OrthoDB" id="9814637at2"/>
<keyword evidence="4" id="KW-1134">Transmembrane beta strand</keyword>
<keyword evidence="9" id="KW-0732">Signal</keyword>
<dbReference type="RefSeq" id="WP_076500680.1">
    <property type="nucleotide sequence ID" value="NZ_FTNN01000013.1"/>
</dbReference>
<evidence type="ECO:0000313" key="13">
    <source>
        <dbReference type="Proteomes" id="UP000255061"/>
    </source>
</evidence>
<organism evidence="11 13">
    <name type="scientific">Shewanella morhuae</name>
    <dbReference type="NCBI Taxonomy" id="365591"/>
    <lineage>
        <taxon>Bacteria</taxon>
        <taxon>Pseudomonadati</taxon>
        <taxon>Pseudomonadota</taxon>
        <taxon>Gammaproteobacteria</taxon>
        <taxon>Alteromonadales</taxon>
        <taxon>Shewanellaceae</taxon>
        <taxon>Shewanella</taxon>
    </lineage>
</organism>
<feature type="chain" id="PRO_5030032292" evidence="9">
    <location>
        <begin position="30"/>
        <end position="470"/>
    </location>
</feature>
<dbReference type="PANTHER" id="PTHR30026:SF22">
    <property type="entry name" value="OUTER MEMBRANE EFFLUX PROTEIN"/>
    <property type="match status" value="1"/>
</dbReference>
<protein>
    <submittedName>
        <fullName evidence="10">Channel protein TolC</fullName>
    </submittedName>
    <submittedName>
        <fullName evidence="11">Outer membrane efflux protein BepC</fullName>
    </submittedName>
</protein>
<evidence type="ECO:0000256" key="2">
    <source>
        <dbReference type="ARBA" id="ARBA00007613"/>
    </source>
</evidence>
<dbReference type="Pfam" id="PF02321">
    <property type="entry name" value="OEP"/>
    <property type="match status" value="2"/>
</dbReference>
<feature type="coiled-coil region" evidence="8">
    <location>
        <begin position="166"/>
        <end position="224"/>
    </location>
</feature>
<reference evidence="11 13" key="3">
    <citation type="submission" date="2018-06" db="EMBL/GenBank/DDBJ databases">
        <authorList>
            <consortium name="Pathogen Informatics"/>
            <person name="Doyle S."/>
        </authorList>
    </citation>
    <scope>NUCLEOTIDE SEQUENCE [LARGE SCALE GENOMIC DNA]</scope>
    <source>
        <strain evidence="11 13">NCTC10736</strain>
    </source>
</reference>
<keyword evidence="5" id="KW-0812">Transmembrane</keyword>
<dbReference type="PANTHER" id="PTHR30026">
    <property type="entry name" value="OUTER MEMBRANE PROTEIN TOLC"/>
    <property type="match status" value="1"/>
</dbReference>
<evidence type="ECO:0000256" key="9">
    <source>
        <dbReference type="SAM" id="SignalP"/>
    </source>
</evidence>
<reference evidence="10 12" key="2">
    <citation type="submission" date="2018-04" db="EMBL/GenBank/DDBJ databases">
        <title>Genomic sequence of a freshwater isolate of Shewanella morhuae.</title>
        <authorList>
            <person name="Castillo D.E."/>
            <person name="Gram L."/>
        </authorList>
    </citation>
    <scope>NUCLEOTIDE SEQUENCE [LARGE SCALE GENOMIC DNA]</scope>
    <source>
        <strain evidence="10 12">CW7</strain>
    </source>
</reference>
<dbReference type="EMBL" id="PYSG01000003">
    <property type="protein sequence ID" value="PTA48355.1"/>
    <property type="molecule type" value="Genomic_DNA"/>
</dbReference>
<sequence length="470" mass="52433">MKIPAKQQFQYSKIAVVLSFILLPLSAQSQTLEQAVAHTLDTNPDLRVAFNRFKAREEQVNQAIAGYMPTIDINGGYGYEQTDGVSTRRRPNVGDVDSDGVAELNRGEFGVSLKQMLFDGFYTSSEVDRYSFEASADQWALLAAAEDMALDVSKVYLNYLRSDEVLRLAEKNLNSHKDIYDQIKQRTDSGLGSIADLSQITGRLARANANVISARNNLLDAKAQYIKIVETAPTDLILPVPDADMLPKDLGSGITTAQENHPILKSAANDIRAAENERSSVQASYYPQVSLELNGNWNNDIGGEDGVSNIPSQNVGGYSNDLVAMVRVRYNLFAGGKDLAREKETAYKLGEAKEIRQRAQREVVEGVNLAWNAFEMLTPQKQYIRDHVVAAKDTQSAYAQQFNLGQRSLLDLLDTENELFEARKDYLQAEYDEIIAKYRVLNSTGRLLDSLKVTRPEAWRGEHNYEEGVK</sequence>
<keyword evidence="12" id="KW-1185">Reference proteome</keyword>
<accession>A0A380B2F0</accession>
<name>A0A1N6ZDW5_9GAMM</name>
<keyword evidence="8" id="KW-0175">Coiled coil</keyword>
<dbReference type="AlphaFoldDB" id="A0A1N6ZDW5"/>
<keyword evidence="6" id="KW-0472">Membrane</keyword>
<gene>
    <name evidence="11" type="primary">bepC</name>
    <name evidence="10" type="ORF">C9I43_14665</name>
    <name evidence="11" type="ORF">NCTC10736_03358</name>
</gene>
<dbReference type="Proteomes" id="UP000240506">
    <property type="component" value="Unassembled WGS sequence"/>
</dbReference>
<proteinExistence type="inferred from homology"/>
<evidence type="ECO:0000313" key="12">
    <source>
        <dbReference type="Proteomes" id="UP000240506"/>
    </source>
</evidence>
<dbReference type="NCBIfam" id="TIGR01844">
    <property type="entry name" value="type_I_sec_TolC"/>
    <property type="match status" value="1"/>
</dbReference>
<dbReference type="Gene3D" id="1.20.1600.10">
    <property type="entry name" value="Outer membrane efflux proteins (OEP)"/>
    <property type="match status" value="1"/>
</dbReference>
<keyword evidence="3" id="KW-0813">Transport</keyword>
<dbReference type="InterPro" id="IPR051906">
    <property type="entry name" value="TolC-like"/>
</dbReference>
<accession>A0A1N6ZDW5</accession>
<evidence type="ECO:0000256" key="3">
    <source>
        <dbReference type="ARBA" id="ARBA00022448"/>
    </source>
</evidence>